<evidence type="ECO:0000256" key="3">
    <source>
        <dbReference type="ARBA" id="ARBA00022481"/>
    </source>
</evidence>
<dbReference type="PANTHER" id="PTHR43531:SF14">
    <property type="entry name" value="METHYL-ACCEPTING CHEMOTAXIS PROTEIN I-RELATED"/>
    <property type="match status" value="1"/>
</dbReference>
<evidence type="ECO:0000256" key="7">
    <source>
        <dbReference type="ARBA" id="ARBA00029447"/>
    </source>
</evidence>
<comment type="similarity">
    <text evidence="7">Belongs to the methyl-accepting chemotaxis (MCP) protein family.</text>
</comment>
<evidence type="ECO:0000256" key="4">
    <source>
        <dbReference type="ARBA" id="ARBA00022692"/>
    </source>
</evidence>
<dbReference type="GO" id="GO:0007165">
    <property type="term" value="P:signal transduction"/>
    <property type="evidence" value="ECO:0007669"/>
    <property type="project" value="UniProtKB-KW"/>
</dbReference>
<evidence type="ECO:0000256" key="5">
    <source>
        <dbReference type="ARBA" id="ARBA00022989"/>
    </source>
</evidence>
<protein>
    <recommendedName>
        <fullName evidence="11">Methyl-accepting transducer domain-containing protein</fullName>
    </recommendedName>
</protein>
<comment type="subcellular location">
    <subcellularLocation>
        <location evidence="1">Cell membrane</location>
        <topology evidence="1">Multi-pass membrane protein</topology>
    </subcellularLocation>
</comment>
<name>A0A9W6FVG8_9BACT</name>
<dbReference type="Pfam" id="PF00015">
    <property type="entry name" value="MCPsignal"/>
    <property type="match status" value="1"/>
</dbReference>
<proteinExistence type="inferred from homology"/>
<dbReference type="InterPro" id="IPR029151">
    <property type="entry name" value="Sensor-like_sf"/>
</dbReference>
<feature type="region of interest" description="Disordered" evidence="9">
    <location>
        <begin position="352"/>
        <end position="374"/>
    </location>
</feature>
<dbReference type="RefSeq" id="WP_281795616.1">
    <property type="nucleotide sequence ID" value="NZ_BSDR01000001.1"/>
</dbReference>
<gene>
    <name evidence="12" type="ORF">DAMNIGENAA_30620</name>
</gene>
<keyword evidence="4 10" id="KW-0812">Transmembrane</keyword>
<dbReference type="PRINTS" id="PR00260">
    <property type="entry name" value="CHEMTRNSDUCR"/>
</dbReference>
<evidence type="ECO:0000256" key="6">
    <source>
        <dbReference type="ARBA" id="ARBA00023136"/>
    </source>
</evidence>
<dbReference type="InterPro" id="IPR004089">
    <property type="entry name" value="MCPsignal_dom"/>
</dbReference>
<evidence type="ECO:0000256" key="10">
    <source>
        <dbReference type="SAM" id="Phobius"/>
    </source>
</evidence>
<keyword evidence="13" id="KW-1185">Reference proteome</keyword>
<keyword evidence="3" id="KW-0488">Methylation</keyword>
<comment type="caution">
    <text evidence="12">The sequence shown here is derived from an EMBL/GenBank/DDBJ whole genome shotgun (WGS) entry which is preliminary data.</text>
</comment>
<accession>A0A9W6FVG8</accession>
<evidence type="ECO:0000256" key="2">
    <source>
        <dbReference type="ARBA" id="ARBA00022475"/>
    </source>
</evidence>
<dbReference type="PANTHER" id="PTHR43531">
    <property type="entry name" value="PROTEIN ICFG"/>
    <property type="match status" value="1"/>
</dbReference>
<dbReference type="InterPro" id="IPR004090">
    <property type="entry name" value="Chemotax_Me-accpt_rcpt"/>
</dbReference>
<evidence type="ECO:0000313" key="12">
    <source>
        <dbReference type="EMBL" id="GLI35629.1"/>
    </source>
</evidence>
<keyword evidence="6 10" id="KW-0472">Membrane</keyword>
<dbReference type="GO" id="GO:0006935">
    <property type="term" value="P:chemotaxis"/>
    <property type="evidence" value="ECO:0007669"/>
    <property type="project" value="InterPro"/>
</dbReference>
<reference evidence="12" key="1">
    <citation type="submission" date="2022-12" db="EMBL/GenBank/DDBJ databases">
        <title>Reference genome sequencing for broad-spectrum identification of bacterial and archaeal isolates by mass spectrometry.</title>
        <authorList>
            <person name="Sekiguchi Y."/>
            <person name="Tourlousse D.M."/>
        </authorList>
    </citation>
    <scope>NUCLEOTIDE SEQUENCE</scope>
    <source>
        <strain evidence="12">ASRB1</strain>
    </source>
</reference>
<dbReference type="SUPFAM" id="SSF103190">
    <property type="entry name" value="Sensory domain-like"/>
    <property type="match status" value="1"/>
</dbReference>
<dbReference type="GO" id="GO:0005886">
    <property type="term" value="C:plasma membrane"/>
    <property type="evidence" value="ECO:0007669"/>
    <property type="project" value="UniProtKB-SubCell"/>
</dbReference>
<dbReference type="InterPro" id="IPR033479">
    <property type="entry name" value="dCache_1"/>
</dbReference>
<evidence type="ECO:0000256" key="1">
    <source>
        <dbReference type="ARBA" id="ARBA00004651"/>
    </source>
</evidence>
<evidence type="ECO:0000313" key="13">
    <source>
        <dbReference type="Proteomes" id="UP001144372"/>
    </source>
</evidence>
<dbReference type="CDD" id="cd12912">
    <property type="entry name" value="PDC2_MCP_like"/>
    <property type="match status" value="1"/>
</dbReference>
<dbReference type="CDD" id="cd12914">
    <property type="entry name" value="PDC1_DGC_like"/>
    <property type="match status" value="1"/>
</dbReference>
<keyword evidence="8" id="KW-0807">Transducer</keyword>
<feature type="domain" description="Methyl-accepting transducer" evidence="11">
    <location>
        <begin position="330"/>
        <end position="559"/>
    </location>
</feature>
<organism evidence="12 13">
    <name type="scientific">Desulforhabdus amnigena</name>
    <dbReference type="NCBI Taxonomy" id="40218"/>
    <lineage>
        <taxon>Bacteria</taxon>
        <taxon>Pseudomonadati</taxon>
        <taxon>Thermodesulfobacteriota</taxon>
        <taxon>Syntrophobacteria</taxon>
        <taxon>Syntrophobacterales</taxon>
        <taxon>Syntrophobacteraceae</taxon>
        <taxon>Desulforhabdus</taxon>
    </lineage>
</organism>
<dbReference type="AlphaFoldDB" id="A0A9W6FVG8"/>
<dbReference type="GO" id="GO:0004888">
    <property type="term" value="F:transmembrane signaling receptor activity"/>
    <property type="evidence" value="ECO:0007669"/>
    <property type="project" value="InterPro"/>
</dbReference>
<dbReference type="InterPro" id="IPR051310">
    <property type="entry name" value="MCP_chemotaxis"/>
</dbReference>
<evidence type="ECO:0000256" key="8">
    <source>
        <dbReference type="PROSITE-ProRule" id="PRU00284"/>
    </source>
</evidence>
<feature type="compositionally biased region" description="Basic and acidic residues" evidence="9">
    <location>
        <begin position="581"/>
        <end position="590"/>
    </location>
</feature>
<evidence type="ECO:0000259" key="11">
    <source>
        <dbReference type="PROSITE" id="PS50111"/>
    </source>
</evidence>
<evidence type="ECO:0000256" key="9">
    <source>
        <dbReference type="SAM" id="MobiDB-lite"/>
    </source>
</evidence>
<feature type="region of interest" description="Disordered" evidence="9">
    <location>
        <begin position="580"/>
        <end position="626"/>
    </location>
</feature>
<dbReference type="PROSITE" id="PS50111">
    <property type="entry name" value="CHEMOTAXIS_TRANSDUC_2"/>
    <property type="match status" value="1"/>
</dbReference>
<dbReference type="SMART" id="SM00283">
    <property type="entry name" value="MA"/>
    <property type="match status" value="1"/>
</dbReference>
<dbReference type="EMBL" id="BSDR01000001">
    <property type="protein sequence ID" value="GLI35629.1"/>
    <property type="molecule type" value="Genomic_DNA"/>
</dbReference>
<sequence length="641" mass="68384">MTLTKKLVLGGILLSLVPFLTMGILSTSRTSDALKAIAENRALVTAQGLSEMVHVAIMEELNMLKEITVGNTTIDVGTTVAREGTASVQDEVQKLSRKLISAKKNVGHNYEVIFVTDNSGTIYADSEGGTCRGMSIGERPYFKSAKNGKPTIGNVILSQKTGKPVVPLCGPIFSESGEVVGTVTVVLKTDFFVEQIKKIKIGETGYAFMADEDGNITAHPKQELILKLNIKTLQGMKSIAEAMSAKQTGVQNYLYEGMDKIAGYAPVEATGWSIAVTQPVKEFMSPVYAIQNMMILSGSIFLVIITALIILFGRSISKPITNAISGLNEGSEQVAAASSQVSAASQQLAEGSSQQAASIEETSSALEEMSSMTKQNAENAVRAQQLVAISSEDIGEANHSMKTLTHSMMEISKTSEETQKIIRTIDEIAFQTNLLALNAAVEAARAGEAGAGFAVVADEVRNLAMRAAEAAKSTSGIIEDTIKRVKEGSQLLVKANDAFAKVETGAQKIGELIGEISAASTEQAQGIEQVNRAVGEMDKVIQQNAANAEESASASEELNAQAEQMREFVKGLAALVGATHDNGRRSEKSSLQKHSQKIPSLSKVKSIVPGEKNAGKQKYSNISPLRSQQIIPLDEKSFEEF</sequence>
<keyword evidence="2" id="KW-1003">Cell membrane</keyword>
<dbReference type="SUPFAM" id="SSF58104">
    <property type="entry name" value="Methyl-accepting chemotaxis protein (MCP) signaling domain"/>
    <property type="match status" value="1"/>
</dbReference>
<dbReference type="Proteomes" id="UP001144372">
    <property type="component" value="Unassembled WGS sequence"/>
</dbReference>
<keyword evidence="5 10" id="KW-1133">Transmembrane helix</keyword>
<dbReference type="Gene3D" id="3.30.450.20">
    <property type="entry name" value="PAS domain"/>
    <property type="match status" value="1"/>
</dbReference>
<dbReference type="Pfam" id="PF02743">
    <property type="entry name" value="dCache_1"/>
    <property type="match status" value="1"/>
</dbReference>
<feature type="transmembrane region" description="Helical" evidence="10">
    <location>
        <begin position="293"/>
        <end position="312"/>
    </location>
</feature>
<dbReference type="Gene3D" id="1.10.287.950">
    <property type="entry name" value="Methyl-accepting chemotaxis protein"/>
    <property type="match status" value="1"/>
</dbReference>